<proteinExistence type="predicted"/>
<protein>
    <recommendedName>
        <fullName evidence="4">DUF5133 domain-containing protein</fullName>
    </recommendedName>
</protein>
<dbReference type="RefSeq" id="WP_344384024.1">
    <property type="nucleotide sequence ID" value="NZ_BAAATA010000019.1"/>
</dbReference>
<dbReference type="InterPro" id="IPR033457">
    <property type="entry name" value="DUF5133"/>
</dbReference>
<evidence type="ECO:0000256" key="1">
    <source>
        <dbReference type="SAM" id="MobiDB-lite"/>
    </source>
</evidence>
<sequence length="92" mass="9589">MLTPHPLVLKQLLARWEAVANATAATPRALREREDTAYTLCVATGTRDIESALAAARKHLAAAPERAGATADRPGAPADRPGAPAVRRSPAA</sequence>
<evidence type="ECO:0000313" key="2">
    <source>
        <dbReference type="EMBL" id="GAA2494930.1"/>
    </source>
</evidence>
<organism evidence="2 3">
    <name type="scientific">Streptomyces thermolineatus</name>
    <dbReference type="NCBI Taxonomy" id="44033"/>
    <lineage>
        <taxon>Bacteria</taxon>
        <taxon>Bacillati</taxon>
        <taxon>Actinomycetota</taxon>
        <taxon>Actinomycetes</taxon>
        <taxon>Kitasatosporales</taxon>
        <taxon>Streptomycetaceae</taxon>
        <taxon>Streptomyces</taxon>
    </lineage>
</organism>
<dbReference type="Pfam" id="PF17196">
    <property type="entry name" value="DUF5133"/>
    <property type="match status" value="1"/>
</dbReference>
<gene>
    <name evidence="2" type="ORF">GCM10010406_33830</name>
</gene>
<dbReference type="Proteomes" id="UP001501358">
    <property type="component" value="Unassembled WGS sequence"/>
</dbReference>
<accession>A0ABP5ZAY8</accession>
<evidence type="ECO:0000313" key="3">
    <source>
        <dbReference type="Proteomes" id="UP001501358"/>
    </source>
</evidence>
<reference evidence="3" key="1">
    <citation type="journal article" date="2019" name="Int. J. Syst. Evol. Microbiol.">
        <title>The Global Catalogue of Microorganisms (GCM) 10K type strain sequencing project: providing services to taxonomists for standard genome sequencing and annotation.</title>
        <authorList>
            <consortium name="The Broad Institute Genomics Platform"/>
            <consortium name="The Broad Institute Genome Sequencing Center for Infectious Disease"/>
            <person name="Wu L."/>
            <person name="Ma J."/>
        </authorList>
    </citation>
    <scope>NUCLEOTIDE SEQUENCE [LARGE SCALE GENOMIC DNA]</scope>
    <source>
        <strain evidence="3">JCM 6307</strain>
    </source>
</reference>
<comment type="caution">
    <text evidence="2">The sequence shown here is derived from an EMBL/GenBank/DDBJ whole genome shotgun (WGS) entry which is preliminary data.</text>
</comment>
<dbReference type="EMBL" id="BAAATA010000019">
    <property type="protein sequence ID" value="GAA2494930.1"/>
    <property type="molecule type" value="Genomic_DNA"/>
</dbReference>
<feature type="region of interest" description="Disordered" evidence="1">
    <location>
        <begin position="63"/>
        <end position="92"/>
    </location>
</feature>
<name>A0ABP5ZAY8_9ACTN</name>
<evidence type="ECO:0008006" key="4">
    <source>
        <dbReference type="Google" id="ProtNLM"/>
    </source>
</evidence>
<keyword evidence="3" id="KW-1185">Reference proteome</keyword>